<dbReference type="Proteomes" id="UP000887569">
    <property type="component" value="Unplaced"/>
</dbReference>
<dbReference type="AlphaFoldDB" id="A0A915AXT2"/>
<dbReference type="GO" id="GO:0032451">
    <property type="term" value="F:demethylase activity"/>
    <property type="evidence" value="ECO:0007669"/>
    <property type="project" value="TreeGrafter"/>
</dbReference>
<dbReference type="PANTHER" id="PTHR12463:SF0">
    <property type="entry name" value="ALPHA-KETOGLUTARATE-DEPENDENT DIOXYGENASE ALKB HOMOLOG 4"/>
    <property type="match status" value="1"/>
</dbReference>
<proteinExistence type="predicted"/>
<evidence type="ECO:0000256" key="1">
    <source>
        <dbReference type="ARBA" id="ARBA00001954"/>
    </source>
</evidence>
<protein>
    <submittedName>
        <fullName evidence="3">Fe2OG dioxygenase domain-containing protein</fullName>
    </submittedName>
</protein>
<sequence>MLETSEIPLECACKGIRFCALCKNSERVLKLKLNDREKYLNYERYVYSSRHGRAIYDPGLPADPSIDDVHTAAARVDSLIKLDPDKCLTVGGILLIDDFLSDQEEKTIMRKIDSKEWIISQSGRRKQDYGPRVNFKQKKVKMDSFLGMPEYTDFILQRMEALSSDRLNAFQPFELCNLEYVESRQSAIELHFDDCWIWGNRLISLNLLNDSVVTFTNDERELVVYAALPRRTLLCMCDEVRYEWKHGVLPQHVRGRRIALTMREPSPAFQEGGELYEKFGRELIRLSNIRVIC</sequence>
<dbReference type="InterPro" id="IPR037151">
    <property type="entry name" value="AlkB-like_sf"/>
</dbReference>
<dbReference type="WBParaSite" id="PgR019_g076_t01">
    <property type="protein sequence ID" value="PgR019_g076_t01"/>
    <property type="gene ID" value="PgR019_g076"/>
</dbReference>
<dbReference type="GO" id="GO:0016491">
    <property type="term" value="F:oxidoreductase activity"/>
    <property type="evidence" value="ECO:0007669"/>
    <property type="project" value="TreeGrafter"/>
</dbReference>
<evidence type="ECO:0000313" key="2">
    <source>
        <dbReference type="Proteomes" id="UP000887569"/>
    </source>
</evidence>
<name>A0A915AXT2_PARUN</name>
<dbReference type="InterPro" id="IPR032857">
    <property type="entry name" value="ALKBH4"/>
</dbReference>
<evidence type="ECO:0000313" key="3">
    <source>
        <dbReference type="WBParaSite" id="PgR019_g076_t01"/>
    </source>
</evidence>
<dbReference type="GO" id="GO:0070988">
    <property type="term" value="P:demethylation"/>
    <property type="evidence" value="ECO:0007669"/>
    <property type="project" value="InterPro"/>
</dbReference>
<dbReference type="FunFam" id="2.60.120.590:FF:000019">
    <property type="entry name" value="DNA N6-methyl adenine demethylase"/>
    <property type="match status" value="1"/>
</dbReference>
<dbReference type="SUPFAM" id="SSF51197">
    <property type="entry name" value="Clavaminate synthase-like"/>
    <property type="match status" value="1"/>
</dbReference>
<dbReference type="PANTHER" id="PTHR12463">
    <property type="entry name" value="OXYGENASE-RELATED"/>
    <property type="match status" value="1"/>
</dbReference>
<organism evidence="2 3">
    <name type="scientific">Parascaris univalens</name>
    <name type="common">Nematode worm</name>
    <dbReference type="NCBI Taxonomy" id="6257"/>
    <lineage>
        <taxon>Eukaryota</taxon>
        <taxon>Metazoa</taxon>
        <taxon>Ecdysozoa</taxon>
        <taxon>Nematoda</taxon>
        <taxon>Chromadorea</taxon>
        <taxon>Rhabditida</taxon>
        <taxon>Spirurina</taxon>
        <taxon>Ascaridomorpha</taxon>
        <taxon>Ascaridoidea</taxon>
        <taxon>Ascarididae</taxon>
        <taxon>Parascaris</taxon>
    </lineage>
</organism>
<comment type="cofactor">
    <cofactor evidence="1">
        <name>Fe(2+)</name>
        <dbReference type="ChEBI" id="CHEBI:29033"/>
    </cofactor>
</comment>
<dbReference type="Gene3D" id="2.60.120.590">
    <property type="entry name" value="Alpha-ketoglutarate-dependent dioxygenase AlkB-like"/>
    <property type="match status" value="1"/>
</dbReference>
<accession>A0A915AXT2</accession>
<keyword evidence="2" id="KW-1185">Reference proteome</keyword>
<reference evidence="3" key="1">
    <citation type="submission" date="2022-11" db="UniProtKB">
        <authorList>
            <consortium name="WormBaseParasite"/>
        </authorList>
    </citation>
    <scope>IDENTIFICATION</scope>
</reference>